<organism evidence="1 2">
    <name type="scientific">Jannaschia helgolandensis</name>
    <dbReference type="NCBI Taxonomy" id="188906"/>
    <lineage>
        <taxon>Bacteria</taxon>
        <taxon>Pseudomonadati</taxon>
        <taxon>Pseudomonadota</taxon>
        <taxon>Alphaproteobacteria</taxon>
        <taxon>Rhodobacterales</taxon>
        <taxon>Roseobacteraceae</taxon>
        <taxon>Jannaschia</taxon>
    </lineage>
</organism>
<dbReference type="AlphaFoldDB" id="A0A1H7GRM6"/>
<proteinExistence type="predicted"/>
<gene>
    <name evidence="1" type="ORF">SAMN04488526_0499</name>
</gene>
<sequence>MRGYAADPVRGAGWFSGQPRAGNAGRLARLFDVAADDVLNLRKGPSLDAIFGEQVLSGCCTLAP</sequence>
<dbReference type="EMBL" id="FNZQ01000001">
    <property type="protein sequence ID" value="SEK40711.1"/>
    <property type="molecule type" value="Genomic_DNA"/>
</dbReference>
<reference evidence="1 2" key="1">
    <citation type="submission" date="2016-10" db="EMBL/GenBank/DDBJ databases">
        <authorList>
            <person name="de Groot N.N."/>
        </authorList>
    </citation>
    <scope>NUCLEOTIDE SEQUENCE [LARGE SCALE GENOMIC DNA]</scope>
    <source>
        <strain evidence="1 2">DSM 14858</strain>
    </source>
</reference>
<dbReference type="Proteomes" id="UP000199283">
    <property type="component" value="Unassembled WGS sequence"/>
</dbReference>
<evidence type="ECO:0000313" key="2">
    <source>
        <dbReference type="Proteomes" id="UP000199283"/>
    </source>
</evidence>
<dbReference type="STRING" id="188906.SAMN04488526_0499"/>
<protein>
    <submittedName>
        <fullName evidence="1">Uncharacterized protein</fullName>
    </submittedName>
</protein>
<name>A0A1H7GRM6_9RHOB</name>
<evidence type="ECO:0000313" key="1">
    <source>
        <dbReference type="EMBL" id="SEK40711.1"/>
    </source>
</evidence>
<keyword evidence="2" id="KW-1185">Reference proteome</keyword>
<accession>A0A1H7GRM6</accession>